<evidence type="ECO:0000256" key="2">
    <source>
        <dbReference type="SAM" id="MobiDB-lite"/>
    </source>
</evidence>
<dbReference type="InterPro" id="IPR036691">
    <property type="entry name" value="Endo/exonu/phosph_ase_sf"/>
</dbReference>
<comment type="caution">
    <text evidence="4">The sequence shown here is derived from an EMBL/GenBank/DDBJ whole genome shotgun (WGS) entry which is preliminary data.</text>
</comment>
<dbReference type="SUPFAM" id="SSF56219">
    <property type="entry name" value="DNase I-like"/>
    <property type="match status" value="1"/>
</dbReference>
<dbReference type="PANTHER" id="PTHR23227:SF67">
    <property type="entry name" value="CRANIOFACIAL DEVELOPMENT PROTEIN 2-LIKE"/>
    <property type="match status" value="1"/>
</dbReference>
<accession>A0A5N6PDU5</accession>
<dbReference type="Proteomes" id="UP000326396">
    <property type="component" value="Linkage Group LG13"/>
</dbReference>
<dbReference type="OrthoDB" id="1726353at2759"/>
<evidence type="ECO:0000256" key="1">
    <source>
        <dbReference type="SAM" id="Coils"/>
    </source>
</evidence>
<sequence length="667" mass="75916">MVGGGSTMARSGSSALGRVARAARASAESRNGVGGGDGGRSRSSGSKRPRQWAMAHAEAVVSGAFSQRQRLNEKTQKVKRIKDHATIEGTRFVSLIIDIGLGNIDGRAQYETLRSCPGRRGAGRGNIRTGEILRIGSWNIGTLTGRVLELVDSLRRRKVKVACPQETRWKGTKGAEYNGYKLWHSGSNGVKNGVGFLVSRELQDQVVEVRRYNDRIMMLRMVIGEEVIAVVSAYAPHVGLGENERREFWDGMDEVMRNIPRDEKVYIGGDFNGHIGKKEDGFPMAHGGFGFGSRNESGVTLLEFAVAHDLGIINSFFKKRDSHLITFSSGGRDTQIDYLKMRRTDRGRWWNCKVFPGETVVSQHKLLAMDIVIRKRQVDGKKKNPQIKWGALKGDKVEVFGNKVLEGRHISICEDTNQLWDEMAEKVTKAAKETLGMTTGNKNRQKESWWWNEEVQLKVREKQQRFREYVSCTETTERTRLKTRYKEAKREAKKTIAKARERKRKDLGVVKFIKGEDGRVLVKENEIKVRWQTYFHDLFNKSNYQEEDGGNTMNTGTARNNCYCRRITKEEVLTALKRMGRRKAVGPDDIPIEVWRCLGDEGLGWLTLLFNTIHKTGKMPNQWRSSILIPIYKNKGDAQCCENYRGIKLLSHTMKLWERVIETRLRR</sequence>
<evidence type="ECO:0000259" key="3">
    <source>
        <dbReference type="Pfam" id="PF03372"/>
    </source>
</evidence>
<evidence type="ECO:0000313" key="4">
    <source>
        <dbReference type="EMBL" id="KAD6119584.1"/>
    </source>
</evidence>
<dbReference type="AlphaFoldDB" id="A0A5N6PDU5"/>
<evidence type="ECO:0000313" key="5">
    <source>
        <dbReference type="Proteomes" id="UP000326396"/>
    </source>
</evidence>
<reference evidence="4 5" key="1">
    <citation type="submission" date="2019-05" db="EMBL/GenBank/DDBJ databases">
        <title>Mikania micrantha, genome provides insights into the molecular mechanism of rapid growth.</title>
        <authorList>
            <person name="Liu B."/>
        </authorList>
    </citation>
    <scope>NUCLEOTIDE SEQUENCE [LARGE SCALE GENOMIC DNA]</scope>
    <source>
        <strain evidence="4">NLD-2019</strain>
        <tissue evidence="4">Leaf</tissue>
    </source>
</reference>
<keyword evidence="1" id="KW-0175">Coiled coil</keyword>
<dbReference type="Pfam" id="PF03372">
    <property type="entry name" value="Exo_endo_phos"/>
    <property type="match status" value="1"/>
</dbReference>
<dbReference type="Gene3D" id="3.60.10.10">
    <property type="entry name" value="Endonuclease/exonuclease/phosphatase"/>
    <property type="match status" value="1"/>
</dbReference>
<dbReference type="CDD" id="cd09076">
    <property type="entry name" value="L1-EN"/>
    <property type="match status" value="1"/>
</dbReference>
<keyword evidence="5" id="KW-1185">Reference proteome</keyword>
<dbReference type="PANTHER" id="PTHR23227">
    <property type="entry name" value="BUCENTAUR RELATED"/>
    <property type="match status" value="1"/>
</dbReference>
<dbReference type="InterPro" id="IPR027124">
    <property type="entry name" value="Swc5/CFDP1/2"/>
</dbReference>
<feature type="compositionally biased region" description="Low complexity" evidence="2">
    <location>
        <begin position="9"/>
        <end position="31"/>
    </location>
</feature>
<feature type="domain" description="Endonuclease/exonuclease/phosphatase" evidence="3">
    <location>
        <begin position="136"/>
        <end position="273"/>
    </location>
</feature>
<dbReference type="InterPro" id="IPR005135">
    <property type="entry name" value="Endo/exonuclease/phosphatase"/>
</dbReference>
<proteinExistence type="predicted"/>
<organism evidence="4 5">
    <name type="scientific">Mikania micrantha</name>
    <name type="common">bitter vine</name>
    <dbReference type="NCBI Taxonomy" id="192012"/>
    <lineage>
        <taxon>Eukaryota</taxon>
        <taxon>Viridiplantae</taxon>
        <taxon>Streptophyta</taxon>
        <taxon>Embryophyta</taxon>
        <taxon>Tracheophyta</taxon>
        <taxon>Spermatophyta</taxon>
        <taxon>Magnoliopsida</taxon>
        <taxon>eudicotyledons</taxon>
        <taxon>Gunneridae</taxon>
        <taxon>Pentapetalae</taxon>
        <taxon>asterids</taxon>
        <taxon>campanulids</taxon>
        <taxon>Asterales</taxon>
        <taxon>Asteraceae</taxon>
        <taxon>Asteroideae</taxon>
        <taxon>Heliantheae alliance</taxon>
        <taxon>Eupatorieae</taxon>
        <taxon>Mikania</taxon>
    </lineage>
</organism>
<gene>
    <name evidence="4" type="ORF">E3N88_10855</name>
</gene>
<dbReference type="EMBL" id="SZYD01000005">
    <property type="protein sequence ID" value="KAD6119584.1"/>
    <property type="molecule type" value="Genomic_DNA"/>
</dbReference>
<name>A0A5N6PDU5_9ASTR</name>
<feature type="region of interest" description="Disordered" evidence="2">
    <location>
        <begin position="1"/>
        <end position="53"/>
    </location>
</feature>
<dbReference type="GO" id="GO:0003824">
    <property type="term" value="F:catalytic activity"/>
    <property type="evidence" value="ECO:0007669"/>
    <property type="project" value="InterPro"/>
</dbReference>
<protein>
    <recommendedName>
        <fullName evidence="3">Endonuclease/exonuclease/phosphatase domain-containing protein</fullName>
    </recommendedName>
</protein>
<feature type="coiled-coil region" evidence="1">
    <location>
        <begin position="478"/>
        <end position="505"/>
    </location>
</feature>